<dbReference type="Proteomes" id="UP001562425">
    <property type="component" value="Unassembled WGS sequence"/>
</dbReference>
<keyword evidence="3" id="KW-1185">Reference proteome</keyword>
<protein>
    <submittedName>
        <fullName evidence="2">Uncharacterized protein</fullName>
    </submittedName>
</protein>
<name>A0ABD1D7V3_CULPP</name>
<organism evidence="2 3">
    <name type="scientific">Culex pipiens pipiens</name>
    <name type="common">Northern house mosquito</name>
    <dbReference type="NCBI Taxonomy" id="38569"/>
    <lineage>
        <taxon>Eukaryota</taxon>
        <taxon>Metazoa</taxon>
        <taxon>Ecdysozoa</taxon>
        <taxon>Arthropoda</taxon>
        <taxon>Hexapoda</taxon>
        <taxon>Insecta</taxon>
        <taxon>Pterygota</taxon>
        <taxon>Neoptera</taxon>
        <taxon>Endopterygota</taxon>
        <taxon>Diptera</taxon>
        <taxon>Nematocera</taxon>
        <taxon>Culicoidea</taxon>
        <taxon>Culicidae</taxon>
        <taxon>Culicinae</taxon>
        <taxon>Culicini</taxon>
        <taxon>Culex</taxon>
        <taxon>Culex</taxon>
    </lineage>
</organism>
<comment type="caution">
    <text evidence="2">The sequence shown here is derived from an EMBL/GenBank/DDBJ whole genome shotgun (WGS) entry which is preliminary data.</text>
</comment>
<gene>
    <name evidence="2" type="ORF">pipiens_011046</name>
</gene>
<evidence type="ECO:0000313" key="3">
    <source>
        <dbReference type="Proteomes" id="UP001562425"/>
    </source>
</evidence>
<dbReference type="AlphaFoldDB" id="A0ABD1D7V3"/>
<evidence type="ECO:0000256" key="1">
    <source>
        <dbReference type="SAM" id="MobiDB-lite"/>
    </source>
</evidence>
<reference evidence="2 3" key="1">
    <citation type="submission" date="2024-05" db="EMBL/GenBank/DDBJ databases">
        <title>Culex pipiens pipiens assembly and annotation.</title>
        <authorList>
            <person name="Alout H."/>
            <person name="Durand T."/>
        </authorList>
    </citation>
    <scope>NUCLEOTIDE SEQUENCE [LARGE SCALE GENOMIC DNA]</scope>
    <source>
        <strain evidence="2">HA-2024</strain>
        <tissue evidence="2">Whole body</tissue>
    </source>
</reference>
<feature type="region of interest" description="Disordered" evidence="1">
    <location>
        <begin position="58"/>
        <end position="117"/>
    </location>
</feature>
<accession>A0ABD1D7V3</accession>
<dbReference type="EMBL" id="JBEHCU010007021">
    <property type="protein sequence ID" value="KAL1395724.1"/>
    <property type="molecule type" value="Genomic_DNA"/>
</dbReference>
<proteinExistence type="predicted"/>
<sequence>MNSFRKWVLKDVPALTAAIPCKKAKSTSFRKHRSRSREIMDLDRDRLLIRDLDVILRRHRSPPPSKGVCGDSGQDVGRMRSRPRNLRARLATPPLETNQQAEKRTASVSGGPGQHWPMIRMSNRASGTMKTTTTWQNSQWPISGGSTS</sequence>
<evidence type="ECO:0000313" key="2">
    <source>
        <dbReference type="EMBL" id="KAL1395724.1"/>
    </source>
</evidence>